<evidence type="ECO:0000313" key="2">
    <source>
        <dbReference type="EMBL" id="QNJ98564.1"/>
    </source>
</evidence>
<accession>A0A7G8PW48</accession>
<feature type="domain" description="Intradiol ring-cleavage dioxygenases" evidence="1">
    <location>
        <begin position="41"/>
        <end position="123"/>
    </location>
</feature>
<dbReference type="InterPro" id="IPR015889">
    <property type="entry name" value="Intradiol_dOase_core"/>
</dbReference>
<dbReference type="GO" id="GO:0008199">
    <property type="term" value="F:ferric iron binding"/>
    <property type="evidence" value="ECO:0007669"/>
    <property type="project" value="InterPro"/>
</dbReference>
<organism evidence="2 3">
    <name type="scientific">Constantimarinum furrinae</name>
    <dbReference type="NCBI Taxonomy" id="2562285"/>
    <lineage>
        <taxon>Bacteria</taxon>
        <taxon>Pseudomonadati</taxon>
        <taxon>Bacteroidota</taxon>
        <taxon>Flavobacteriia</taxon>
        <taxon>Flavobacteriales</taxon>
        <taxon>Flavobacteriaceae</taxon>
        <taxon>Altibacter/Constantimarinum group</taxon>
        <taxon>Constantimarinum</taxon>
    </lineage>
</organism>
<reference evidence="2 3" key="1">
    <citation type="submission" date="2020-04" db="EMBL/GenBank/DDBJ databases">
        <title>Genome sequence of Altibacter aquimarinus strain ALE3EI.</title>
        <authorList>
            <person name="Oh H.-M."/>
            <person name="Jang D."/>
        </authorList>
    </citation>
    <scope>NUCLEOTIDE SEQUENCE [LARGE SCALE GENOMIC DNA]</scope>
    <source>
        <strain evidence="2 3">ALE3EI</strain>
    </source>
</reference>
<evidence type="ECO:0000313" key="3">
    <source>
        <dbReference type="Proteomes" id="UP000515514"/>
    </source>
</evidence>
<dbReference type="Pfam" id="PF00775">
    <property type="entry name" value="Dioxygenase_C"/>
    <property type="match status" value="1"/>
</dbReference>
<dbReference type="InterPro" id="IPR000627">
    <property type="entry name" value="Intradiol_dOase_C"/>
</dbReference>
<dbReference type="Proteomes" id="UP000515514">
    <property type="component" value="Chromosome"/>
</dbReference>
<dbReference type="SUPFAM" id="SSF49482">
    <property type="entry name" value="Aromatic compound dioxygenase"/>
    <property type="match status" value="1"/>
</dbReference>
<name>A0A7G8PW48_9FLAO</name>
<proteinExistence type="predicted"/>
<dbReference type="KEGG" id="alti:ALE3EI_2017"/>
<protein>
    <recommendedName>
        <fullName evidence="1">Intradiol ring-cleavage dioxygenases domain-containing protein</fullName>
    </recommendedName>
</protein>
<dbReference type="AlphaFoldDB" id="A0A7G8PW48"/>
<dbReference type="Gene3D" id="2.60.130.10">
    <property type="entry name" value="Aromatic compound dioxygenase"/>
    <property type="match status" value="1"/>
</dbReference>
<gene>
    <name evidence="2" type="ORF">ALE3EI_2017</name>
</gene>
<sequence length="186" mass="20851">MSLLGILFIQCSIDRTIIPINKAELKLLKEFQQLDSVHSIQISSEDEPGQKLWLCLTMVSKNGKAPLMNQKVHLYHTSNNGDYEPADLNDESTARLNGFAITDAMGRIFVQTILPGDYGSSSDNRHIHTTVEDAIPEAYDINFKQYTGLLGKNFIKGSDQHFIANLKQTKNNTLVVILTMEIKKAQ</sequence>
<keyword evidence="3" id="KW-1185">Reference proteome</keyword>
<dbReference type="GO" id="GO:0016702">
    <property type="term" value="F:oxidoreductase activity, acting on single donors with incorporation of molecular oxygen, incorporation of two atoms of oxygen"/>
    <property type="evidence" value="ECO:0007669"/>
    <property type="project" value="InterPro"/>
</dbReference>
<evidence type="ECO:0000259" key="1">
    <source>
        <dbReference type="Pfam" id="PF00775"/>
    </source>
</evidence>
<dbReference type="EMBL" id="CP052909">
    <property type="protein sequence ID" value="QNJ98564.1"/>
    <property type="molecule type" value="Genomic_DNA"/>
</dbReference>